<dbReference type="EMBL" id="CAJJDO010000012">
    <property type="protein sequence ID" value="CAD8143460.1"/>
    <property type="molecule type" value="Genomic_DNA"/>
</dbReference>
<protein>
    <submittedName>
        <fullName evidence="1">Uncharacterized protein</fullName>
    </submittedName>
</protein>
<keyword evidence="2" id="KW-1185">Reference proteome</keyword>
<evidence type="ECO:0000313" key="1">
    <source>
        <dbReference type="EMBL" id="CAD8143460.1"/>
    </source>
</evidence>
<organism evidence="1 2">
    <name type="scientific">Paramecium pentaurelia</name>
    <dbReference type="NCBI Taxonomy" id="43138"/>
    <lineage>
        <taxon>Eukaryota</taxon>
        <taxon>Sar</taxon>
        <taxon>Alveolata</taxon>
        <taxon>Ciliophora</taxon>
        <taxon>Intramacronucleata</taxon>
        <taxon>Oligohymenophorea</taxon>
        <taxon>Peniculida</taxon>
        <taxon>Parameciidae</taxon>
        <taxon>Paramecium</taxon>
    </lineage>
</organism>
<accession>A0A8S1SU39</accession>
<comment type="caution">
    <text evidence="1">The sequence shown here is derived from an EMBL/GenBank/DDBJ whole genome shotgun (WGS) entry which is preliminary data.</text>
</comment>
<name>A0A8S1SU39_9CILI</name>
<proteinExistence type="predicted"/>
<dbReference type="OrthoDB" id="303890at2759"/>
<dbReference type="Proteomes" id="UP000689195">
    <property type="component" value="Unassembled WGS sequence"/>
</dbReference>
<gene>
    <name evidence="1" type="ORF">PPENT_87.1.T0120240</name>
</gene>
<dbReference type="AlphaFoldDB" id="A0A8S1SU39"/>
<sequence length="710" mass="82570">MQIKNLLIFAICYSVFSNENLKFNCSNITDITQCQKDSNFCYIVEANVPYLSAENKVEGVILDKVNDKCMNLNFFTVCDQLYTEKSCKLGTCLWDPIEERCYPWISAPCQSYPKEFCQWNPQCELLNHTQILYLNQNYTLMNNVDSYQQDGRKIGTWLYEFGQIINVIKSEVDKEEYIFTKCTQKIRCEFIQINNFNNADYECSISELNCYYDEQEGKCKKISALTQCELIKWESKCNSGTAPCIWINRKCQMYDNTMVSCSQLDQNRCLNNENCYLEESTCKSYLSCADLKIKSSCDTSNFFCYFDEYEQQCKQLTKHIQCKKIGKQNCEIFKNCVFNEDAQLCEELLEDFYCQQFVQSDCINTNALSKDCIWNNNLQICNWNYATQNCYGKTADNCDTLDCYYDEVMTQCSIIQRNTNCEFLGQNACNNEKIKKQNMCQWSNIRNLCLSIFDFGCEDLDQDFCKLNHKCYIVQNKCNTRKQCKDNTSIIECQQDTQQYCYFDYDQQACRRVTTQTLCNLIFREDSCKQAICSWQKGKCESVENVSCSQLEIKNCKFSSKCLLQNNQCIPLDICETNNGNKSTCNSDPNHCFYNTDTQKCKSIDGNSNCSSLYGADNCIYGPCTLLRLSNNKLQCIKYEYADCVLLKKEQCNFGQCAWNVTQCVPYPVIIEDQPKDNPDAKPDEDVKVNVEDYSKYLHILLNLLIIILD</sequence>
<reference evidence="1" key="1">
    <citation type="submission" date="2021-01" db="EMBL/GenBank/DDBJ databases">
        <authorList>
            <consortium name="Genoscope - CEA"/>
            <person name="William W."/>
        </authorList>
    </citation>
    <scope>NUCLEOTIDE SEQUENCE</scope>
</reference>
<evidence type="ECO:0000313" key="2">
    <source>
        <dbReference type="Proteomes" id="UP000689195"/>
    </source>
</evidence>